<dbReference type="PROSITE" id="PS50191">
    <property type="entry name" value="CRAL_TRIO"/>
    <property type="match status" value="1"/>
</dbReference>
<keyword evidence="5" id="KW-1185">Reference proteome</keyword>
<gene>
    <name evidence="3" type="ORF">ZHAS_00018699</name>
</gene>
<dbReference type="PRINTS" id="PR00180">
    <property type="entry name" value="CRETINALDHBP"/>
</dbReference>
<sequence>MASEVKALPPPCLEKAPETYDDAGLEDPVGPASIKRTLEAIREDALVRQQNVAQLRDWIAKHPHIRRCRTDALFLLRFLRSKKFSFLVASQTIERYLAARVLHPNWFQQLDVRDPELAHLVDIGFTMPLKERTADGCLVVLCDWGLLDPKIHTLDHSNRMHILLGEAYGEDAVAQCSGVIAIFNMEHVSLAHHGLISLSSLRLITRYVNNAFPVRCQALYAVNVPSAAMWIVNGFVGFLNEKIQSRFQMFRTFDELKEKFDANLLPQEYGGKLPKSEHIKAFREQCERYRNRMLALDEMSIDLDHSESYSRNAMLDDVEGGAVGSFRKLELD</sequence>
<feature type="region of interest" description="Disordered" evidence="1">
    <location>
        <begin position="1"/>
        <end position="27"/>
    </location>
</feature>
<dbReference type="Gene3D" id="1.10.8.20">
    <property type="entry name" value="N-terminal domain of phosphatidylinositol transfer protein sec14p"/>
    <property type="match status" value="1"/>
</dbReference>
<dbReference type="InterPro" id="IPR011074">
    <property type="entry name" value="CRAL/TRIO_N_dom"/>
</dbReference>
<dbReference type="InterPro" id="IPR036273">
    <property type="entry name" value="CRAL/TRIO_N_dom_sf"/>
</dbReference>
<dbReference type="VEuPathDB" id="VectorBase:ASIC018699"/>
<dbReference type="InterPro" id="IPR036865">
    <property type="entry name" value="CRAL-TRIO_dom_sf"/>
</dbReference>
<dbReference type="SMART" id="SM01100">
    <property type="entry name" value="CRAL_TRIO_N"/>
    <property type="match status" value="1"/>
</dbReference>
<dbReference type="PANTHER" id="PTHR10174">
    <property type="entry name" value="ALPHA-TOCOPHEROL TRANSFER PROTEIN-RELATED"/>
    <property type="match status" value="1"/>
</dbReference>
<dbReference type="InterPro" id="IPR001251">
    <property type="entry name" value="CRAL-TRIO_dom"/>
</dbReference>
<dbReference type="OMA" id="EPYSRHA"/>
<accession>A0A084WKC0</accession>
<evidence type="ECO:0000313" key="3">
    <source>
        <dbReference type="EMBL" id="KFB50664.1"/>
    </source>
</evidence>
<dbReference type="Gene3D" id="3.40.525.10">
    <property type="entry name" value="CRAL-TRIO lipid binding domain"/>
    <property type="match status" value="1"/>
</dbReference>
<name>A0A084WKC0_ANOSI</name>
<evidence type="ECO:0000313" key="5">
    <source>
        <dbReference type="Proteomes" id="UP000030765"/>
    </source>
</evidence>
<protein>
    <submittedName>
        <fullName evidence="3">AGAP006325-PA-like protein</fullName>
    </submittedName>
    <submittedName>
        <fullName evidence="4">CRAL-TRIO domain-containing protein</fullName>
    </submittedName>
</protein>
<dbReference type="EMBL" id="ATLV01024108">
    <property type="status" value="NOT_ANNOTATED_CDS"/>
    <property type="molecule type" value="Genomic_DNA"/>
</dbReference>
<dbReference type="OrthoDB" id="6722538at2759"/>
<reference evidence="3 5" key="1">
    <citation type="journal article" date="2014" name="BMC Genomics">
        <title>Genome sequence of Anopheles sinensis provides insight into genetics basis of mosquito competence for malaria parasites.</title>
        <authorList>
            <person name="Zhou D."/>
            <person name="Zhang D."/>
            <person name="Ding G."/>
            <person name="Shi L."/>
            <person name="Hou Q."/>
            <person name="Ye Y."/>
            <person name="Xu Y."/>
            <person name="Zhou H."/>
            <person name="Xiong C."/>
            <person name="Li S."/>
            <person name="Yu J."/>
            <person name="Hong S."/>
            <person name="Yu X."/>
            <person name="Zou P."/>
            <person name="Chen C."/>
            <person name="Chang X."/>
            <person name="Wang W."/>
            <person name="Lv Y."/>
            <person name="Sun Y."/>
            <person name="Ma L."/>
            <person name="Shen B."/>
            <person name="Zhu C."/>
        </authorList>
    </citation>
    <scope>NUCLEOTIDE SEQUENCE [LARGE SCALE GENOMIC DNA]</scope>
</reference>
<dbReference type="STRING" id="74873.A0A084WKC0"/>
<dbReference type="GO" id="GO:0016020">
    <property type="term" value="C:membrane"/>
    <property type="evidence" value="ECO:0007669"/>
    <property type="project" value="TreeGrafter"/>
</dbReference>
<dbReference type="EnsemblMetazoa" id="ASIC018699-RA">
    <property type="protein sequence ID" value="ASIC018699-PA"/>
    <property type="gene ID" value="ASIC018699"/>
</dbReference>
<organism evidence="3">
    <name type="scientific">Anopheles sinensis</name>
    <name type="common">Mosquito</name>
    <dbReference type="NCBI Taxonomy" id="74873"/>
    <lineage>
        <taxon>Eukaryota</taxon>
        <taxon>Metazoa</taxon>
        <taxon>Ecdysozoa</taxon>
        <taxon>Arthropoda</taxon>
        <taxon>Hexapoda</taxon>
        <taxon>Insecta</taxon>
        <taxon>Pterygota</taxon>
        <taxon>Neoptera</taxon>
        <taxon>Endopterygota</taxon>
        <taxon>Diptera</taxon>
        <taxon>Nematocera</taxon>
        <taxon>Culicoidea</taxon>
        <taxon>Culicidae</taxon>
        <taxon>Anophelinae</taxon>
        <taxon>Anopheles</taxon>
    </lineage>
</organism>
<dbReference type="Gene3D" id="1.20.5.1200">
    <property type="entry name" value="Alpha-tocopherol transfer"/>
    <property type="match status" value="1"/>
</dbReference>
<dbReference type="PANTHER" id="PTHR10174:SF166">
    <property type="entry name" value="LD40136P"/>
    <property type="match status" value="1"/>
</dbReference>
<evidence type="ECO:0000313" key="4">
    <source>
        <dbReference type="EnsemblMetazoa" id="ASIC018699-PA"/>
    </source>
</evidence>
<dbReference type="SUPFAM" id="SSF52087">
    <property type="entry name" value="CRAL/TRIO domain"/>
    <property type="match status" value="1"/>
</dbReference>
<dbReference type="GO" id="GO:1902936">
    <property type="term" value="F:phosphatidylinositol bisphosphate binding"/>
    <property type="evidence" value="ECO:0007669"/>
    <property type="project" value="TreeGrafter"/>
</dbReference>
<evidence type="ECO:0000259" key="2">
    <source>
        <dbReference type="PROSITE" id="PS50191"/>
    </source>
</evidence>
<dbReference type="EMBL" id="KE525349">
    <property type="protein sequence ID" value="KFB50664.1"/>
    <property type="molecule type" value="Genomic_DNA"/>
</dbReference>
<dbReference type="Proteomes" id="UP000030765">
    <property type="component" value="Unassembled WGS sequence"/>
</dbReference>
<dbReference type="VEuPathDB" id="VectorBase:ASIS003928"/>
<reference evidence="4" key="2">
    <citation type="submission" date="2020-05" db="UniProtKB">
        <authorList>
            <consortium name="EnsemblMetazoa"/>
        </authorList>
    </citation>
    <scope>IDENTIFICATION</scope>
</reference>
<evidence type="ECO:0000256" key="1">
    <source>
        <dbReference type="SAM" id="MobiDB-lite"/>
    </source>
</evidence>
<proteinExistence type="predicted"/>
<dbReference type="Pfam" id="PF00650">
    <property type="entry name" value="CRAL_TRIO"/>
    <property type="match status" value="1"/>
</dbReference>
<dbReference type="CDD" id="cd00170">
    <property type="entry name" value="SEC14"/>
    <property type="match status" value="1"/>
</dbReference>
<dbReference type="SUPFAM" id="SSF46938">
    <property type="entry name" value="CRAL/TRIO N-terminal domain"/>
    <property type="match status" value="1"/>
</dbReference>
<feature type="domain" description="CRAL-TRIO" evidence="2">
    <location>
        <begin position="113"/>
        <end position="277"/>
    </location>
</feature>
<dbReference type="AlphaFoldDB" id="A0A084WKC0"/>